<dbReference type="Pfam" id="PF02698">
    <property type="entry name" value="DUF218"/>
    <property type="match status" value="1"/>
</dbReference>
<keyword evidence="1" id="KW-0472">Membrane</keyword>
<dbReference type="PANTHER" id="PTHR30336:SF6">
    <property type="entry name" value="INTEGRAL MEMBRANE PROTEIN"/>
    <property type="match status" value="1"/>
</dbReference>
<proteinExistence type="predicted"/>
<evidence type="ECO:0000313" key="3">
    <source>
        <dbReference type="EMBL" id="TCV91197.1"/>
    </source>
</evidence>
<dbReference type="InterPro" id="IPR014729">
    <property type="entry name" value="Rossmann-like_a/b/a_fold"/>
</dbReference>
<evidence type="ECO:0000313" key="4">
    <source>
        <dbReference type="Proteomes" id="UP000295515"/>
    </source>
</evidence>
<reference evidence="3 4" key="1">
    <citation type="submission" date="2019-03" db="EMBL/GenBank/DDBJ databases">
        <title>Genomic Encyclopedia of Type Strains, Phase IV (KMG-IV): sequencing the most valuable type-strain genomes for metagenomic binning, comparative biology and taxonomic classification.</title>
        <authorList>
            <person name="Goeker M."/>
        </authorList>
    </citation>
    <scope>NUCLEOTIDE SEQUENCE [LARGE SCALE GENOMIC DNA]</scope>
    <source>
        <strain evidence="3 4">DSM 29487</strain>
    </source>
</reference>
<dbReference type="Gene3D" id="3.40.50.620">
    <property type="entry name" value="HUPs"/>
    <property type="match status" value="1"/>
</dbReference>
<comment type="caution">
    <text evidence="3">The sequence shown here is derived from an EMBL/GenBank/DDBJ whole genome shotgun (WGS) entry which is preliminary data.</text>
</comment>
<evidence type="ECO:0000256" key="1">
    <source>
        <dbReference type="SAM" id="Phobius"/>
    </source>
</evidence>
<dbReference type="InterPro" id="IPR003848">
    <property type="entry name" value="DUF218"/>
</dbReference>
<dbReference type="RefSeq" id="WP_066443580.1">
    <property type="nucleotide sequence ID" value="NZ_JANKBF010000029.1"/>
</dbReference>
<dbReference type="GeneID" id="98916762"/>
<keyword evidence="1" id="KW-0812">Transmembrane</keyword>
<dbReference type="PANTHER" id="PTHR30336">
    <property type="entry name" value="INNER MEMBRANE PROTEIN, PROBABLE PERMEASE"/>
    <property type="match status" value="1"/>
</dbReference>
<organism evidence="3 4">
    <name type="scientific">Longibaculum muris</name>
    <dbReference type="NCBI Taxonomy" id="1796628"/>
    <lineage>
        <taxon>Bacteria</taxon>
        <taxon>Bacillati</taxon>
        <taxon>Bacillota</taxon>
        <taxon>Erysipelotrichia</taxon>
        <taxon>Erysipelotrichales</taxon>
        <taxon>Coprobacillaceae</taxon>
        <taxon>Longibaculum</taxon>
    </lineage>
</organism>
<dbReference type="InterPro" id="IPR051599">
    <property type="entry name" value="Cell_Envelope_Assoc"/>
</dbReference>
<evidence type="ECO:0000259" key="2">
    <source>
        <dbReference type="Pfam" id="PF02698"/>
    </source>
</evidence>
<feature type="transmembrane region" description="Helical" evidence="1">
    <location>
        <begin position="7"/>
        <end position="30"/>
    </location>
</feature>
<sequence length="219" mass="24476">MKKLKKLFLILSFLVICIGIIITSLNLFVYQSTKKQVNQDMQDADCILVLGAGVRNNKPTPMLRDRIKEAVTLYKNKKAPKIIMSGDHSSDEYNEVAVMKSYAIKNGVPSSDIFLDHVGFSTYDSLIRARDIFQAKKVIIVTQDYHLYRALYIAQSLGLEASGAPANLSHYPGQPLREAREIIARCKDVLNCFVTHQSSQSQTTISLDGDGDQIHNQAI</sequence>
<dbReference type="EMBL" id="SMCQ01000034">
    <property type="protein sequence ID" value="TCV91197.1"/>
    <property type="molecule type" value="Genomic_DNA"/>
</dbReference>
<keyword evidence="4" id="KW-1185">Reference proteome</keyword>
<dbReference type="Proteomes" id="UP000295515">
    <property type="component" value="Unassembled WGS sequence"/>
</dbReference>
<name>A0A4R3YG56_9FIRM</name>
<accession>A0A4R3YG56</accession>
<gene>
    <name evidence="3" type="ORF">EDD60_13412</name>
</gene>
<keyword evidence="1" id="KW-1133">Transmembrane helix</keyword>
<feature type="domain" description="DUF218" evidence="2">
    <location>
        <begin position="45"/>
        <end position="172"/>
    </location>
</feature>
<dbReference type="AlphaFoldDB" id="A0A4R3YG56"/>
<dbReference type="CDD" id="cd06259">
    <property type="entry name" value="YdcF-like"/>
    <property type="match status" value="1"/>
</dbReference>
<dbReference type="GO" id="GO:0005886">
    <property type="term" value="C:plasma membrane"/>
    <property type="evidence" value="ECO:0007669"/>
    <property type="project" value="TreeGrafter"/>
</dbReference>
<protein>
    <submittedName>
        <fullName evidence="3">Vancomycin permeability regulator SanA</fullName>
    </submittedName>
</protein>